<sequence length="146" mass="16623">MGCVQWLCPYIGTYEAADDEREVVFRIETAMPIPFDDLEDYVMNTGPVLVDLDWINEMGELEGDDIYFGPDDAAAYDDKDRHSLLIVGLGTRWNGQGYTHFWIVRNCYGTSWGDGGYAKFSREMIHGRYLINNEGWAPVGISFEGF</sequence>
<dbReference type="EMBL" id="DF974069">
    <property type="protein sequence ID" value="GAU44760.1"/>
    <property type="molecule type" value="Genomic_DNA"/>
</dbReference>
<keyword evidence="3" id="KW-1185">Reference proteome</keyword>
<dbReference type="Gene3D" id="3.90.70.10">
    <property type="entry name" value="Cysteine proteinases"/>
    <property type="match status" value="1"/>
</dbReference>
<evidence type="ECO:0000313" key="3">
    <source>
        <dbReference type="Proteomes" id="UP000242715"/>
    </source>
</evidence>
<evidence type="ECO:0000259" key="1">
    <source>
        <dbReference type="Pfam" id="PF00112"/>
    </source>
</evidence>
<evidence type="ECO:0000313" key="2">
    <source>
        <dbReference type="EMBL" id="GAU44760.1"/>
    </source>
</evidence>
<gene>
    <name evidence="2" type="ORF">TSUD_246530</name>
</gene>
<dbReference type="GO" id="GO:0008234">
    <property type="term" value="F:cysteine-type peptidase activity"/>
    <property type="evidence" value="ECO:0007669"/>
    <property type="project" value="InterPro"/>
</dbReference>
<dbReference type="OrthoDB" id="1106769at2759"/>
<feature type="domain" description="Peptidase C1A papain C-terminal" evidence="1">
    <location>
        <begin position="36"/>
        <end position="125"/>
    </location>
</feature>
<dbReference type="GO" id="GO:0006508">
    <property type="term" value="P:proteolysis"/>
    <property type="evidence" value="ECO:0007669"/>
    <property type="project" value="InterPro"/>
</dbReference>
<name>A0A2Z6P6F6_TRISU</name>
<reference evidence="3" key="1">
    <citation type="journal article" date="2017" name="Front. Plant Sci.">
        <title>Climate Clever Clovers: New Paradigm to Reduce the Environmental Footprint of Ruminants by Breeding Low Methanogenic Forages Utilizing Haplotype Variation.</title>
        <authorList>
            <person name="Kaur P."/>
            <person name="Appels R."/>
            <person name="Bayer P.E."/>
            <person name="Keeble-Gagnere G."/>
            <person name="Wang J."/>
            <person name="Hirakawa H."/>
            <person name="Shirasawa K."/>
            <person name="Vercoe P."/>
            <person name="Stefanova K."/>
            <person name="Durmic Z."/>
            <person name="Nichols P."/>
            <person name="Revell C."/>
            <person name="Isobe S.N."/>
            <person name="Edwards D."/>
            <person name="Erskine W."/>
        </authorList>
    </citation>
    <scope>NUCLEOTIDE SEQUENCE [LARGE SCALE GENOMIC DNA]</scope>
    <source>
        <strain evidence="3">cv. Daliak</strain>
    </source>
</reference>
<organism evidence="2 3">
    <name type="scientific">Trifolium subterraneum</name>
    <name type="common">Subterranean clover</name>
    <dbReference type="NCBI Taxonomy" id="3900"/>
    <lineage>
        <taxon>Eukaryota</taxon>
        <taxon>Viridiplantae</taxon>
        <taxon>Streptophyta</taxon>
        <taxon>Embryophyta</taxon>
        <taxon>Tracheophyta</taxon>
        <taxon>Spermatophyta</taxon>
        <taxon>Magnoliopsida</taxon>
        <taxon>eudicotyledons</taxon>
        <taxon>Gunneridae</taxon>
        <taxon>Pentapetalae</taxon>
        <taxon>rosids</taxon>
        <taxon>fabids</taxon>
        <taxon>Fabales</taxon>
        <taxon>Fabaceae</taxon>
        <taxon>Papilionoideae</taxon>
        <taxon>50 kb inversion clade</taxon>
        <taxon>NPAAA clade</taxon>
        <taxon>Hologalegina</taxon>
        <taxon>IRL clade</taxon>
        <taxon>Trifolieae</taxon>
        <taxon>Trifolium</taxon>
    </lineage>
</organism>
<proteinExistence type="predicted"/>
<dbReference type="Pfam" id="PF00112">
    <property type="entry name" value="Peptidase_C1"/>
    <property type="match status" value="1"/>
</dbReference>
<dbReference type="InterPro" id="IPR038765">
    <property type="entry name" value="Papain-like_cys_pep_sf"/>
</dbReference>
<dbReference type="AlphaFoldDB" id="A0A2Z6P6F6"/>
<protein>
    <recommendedName>
        <fullName evidence="1">Peptidase C1A papain C-terminal domain-containing protein</fullName>
    </recommendedName>
</protein>
<dbReference type="InterPro" id="IPR000668">
    <property type="entry name" value="Peptidase_C1A_C"/>
</dbReference>
<accession>A0A2Z6P6F6</accession>
<dbReference type="SUPFAM" id="SSF54001">
    <property type="entry name" value="Cysteine proteinases"/>
    <property type="match status" value="1"/>
</dbReference>
<dbReference type="Proteomes" id="UP000242715">
    <property type="component" value="Unassembled WGS sequence"/>
</dbReference>